<evidence type="ECO:0000313" key="1">
    <source>
        <dbReference type="EMBL" id="KAA8568225.1"/>
    </source>
</evidence>
<sequence>MIFRKADLRRLGFTKGWEMVLSHGMKTSTTVGFCKGTAKSSLVSALRHYRASAVKNCHPVLLPFLMIREHMTSRADMKQREAWDTQGGIERAVADYGRLQKELEGVKSGGIDLDAINQGLDECHAQVMKHSRAAYIRAIEALEDMMKIFLNQFPALQINLTTDFHNTHVSLSSGLDFYKRRLHGIEGYANTTLRRLEIQRGLVSLQTKILDAANLPPQDHAHRATG</sequence>
<dbReference type="VEuPathDB" id="FungiDB:MFRU_034g00570"/>
<dbReference type="EMBL" id="VICG01000010">
    <property type="protein sequence ID" value="KAA8568225.1"/>
    <property type="molecule type" value="Genomic_DNA"/>
</dbReference>
<accession>A0A5M9JMF7</accession>
<organism evidence="1 2">
    <name type="scientific">Monilinia fructicola</name>
    <name type="common">Brown rot fungus</name>
    <name type="synonym">Ciboria fructicola</name>
    <dbReference type="NCBI Taxonomy" id="38448"/>
    <lineage>
        <taxon>Eukaryota</taxon>
        <taxon>Fungi</taxon>
        <taxon>Dikarya</taxon>
        <taxon>Ascomycota</taxon>
        <taxon>Pezizomycotina</taxon>
        <taxon>Leotiomycetes</taxon>
        <taxon>Helotiales</taxon>
        <taxon>Sclerotiniaceae</taxon>
        <taxon>Monilinia</taxon>
    </lineage>
</organism>
<gene>
    <name evidence="1" type="ORF">EYC84_008609</name>
</gene>
<name>A0A5M9JMF7_MONFR</name>
<reference evidence="1 2" key="1">
    <citation type="submission" date="2019-06" db="EMBL/GenBank/DDBJ databases">
        <title>Genome Sequence of the Brown Rot Fungal Pathogen Monilinia fructicola.</title>
        <authorList>
            <person name="De Miccolis Angelini R.M."/>
            <person name="Landi L."/>
            <person name="Abate D."/>
            <person name="Pollastro S."/>
            <person name="Romanazzi G."/>
            <person name="Faretra F."/>
        </authorList>
    </citation>
    <scope>NUCLEOTIDE SEQUENCE [LARGE SCALE GENOMIC DNA]</scope>
    <source>
        <strain evidence="1 2">Mfrc123</strain>
    </source>
</reference>
<dbReference type="AlphaFoldDB" id="A0A5M9JMF7"/>
<dbReference type="Proteomes" id="UP000322873">
    <property type="component" value="Unassembled WGS sequence"/>
</dbReference>
<protein>
    <submittedName>
        <fullName evidence="1">Uncharacterized protein</fullName>
    </submittedName>
</protein>
<keyword evidence="2" id="KW-1185">Reference proteome</keyword>
<proteinExistence type="predicted"/>
<evidence type="ECO:0000313" key="2">
    <source>
        <dbReference type="Proteomes" id="UP000322873"/>
    </source>
</evidence>
<comment type="caution">
    <text evidence="1">The sequence shown here is derived from an EMBL/GenBank/DDBJ whole genome shotgun (WGS) entry which is preliminary data.</text>
</comment>